<feature type="compositionally biased region" description="Low complexity" evidence="1">
    <location>
        <begin position="198"/>
        <end position="212"/>
    </location>
</feature>
<dbReference type="Proteomes" id="UP001596160">
    <property type="component" value="Unassembled WGS sequence"/>
</dbReference>
<feature type="compositionally biased region" description="Pro residues" evidence="1">
    <location>
        <begin position="287"/>
        <end position="298"/>
    </location>
</feature>
<sequence>MTAPVSRATGEITVRRCTVTVVRHGGWSWGPDPRGLVDRALEALPELLADHFADRLAGEGPDTEITEPVTVTVRAGADRGSGSTAPLLDVRVTAPPEPVPAAVPPAGTPGGGPMPFEESLAAGLPWFPPAVAALFAELSERRELDALLALLPDTSVRVYLLALLRAREPAAAPLLAELARRAAGHGPAPTPAAPPGPADAGTPAAAASTAPGAPAEDDLLALARLLVPLAGSEDLTALARLLAGHAATALAPSPTGAAHRRTAAPPPGAVDTPPGHEDGVRPARTEPGPPVEQPPADVPPGSAEHGPEFPRTAGYESADGRAAAGGLASTARGEARVGSVLPFLLAGPLARIGYLDALGPALAGVELADEAPLFAAALAYKVLGATGRGWRRAERDSETAAVFAGLDPPVPEERLTRFARLVGPALPVLDGVLALAVCRGHDPADPLLITGAGDRLLLVDAQGLFPVAWADRAAELLPYWRLCGRPPVLICEGPLPPGTFGELAAAGVPFLTLLRPLRGDPVRRLPGRTPVWSARGAPPDPRLVAALPGHAARLTELARALVDDRRAVPLAEDGGLERCVTLAATLGLSTVAWTLWRDRETPDPLTALLRFADLDATVRFGPETVRVRIPLGRRHADLLRSGLLADVPDVVWLGGRSLTFSGG</sequence>
<evidence type="ECO:0000256" key="1">
    <source>
        <dbReference type="SAM" id="MobiDB-lite"/>
    </source>
</evidence>
<evidence type="ECO:0000313" key="3">
    <source>
        <dbReference type="Proteomes" id="UP001596160"/>
    </source>
</evidence>
<protein>
    <submittedName>
        <fullName evidence="2">Uncharacterized protein</fullName>
    </submittedName>
</protein>
<keyword evidence="3" id="KW-1185">Reference proteome</keyword>
<feature type="region of interest" description="Disordered" evidence="1">
    <location>
        <begin position="183"/>
        <end position="212"/>
    </location>
</feature>
<reference evidence="3" key="1">
    <citation type="journal article" date="2019" name="Int. J. Syst. Evol. Microbiol.">
        <title>The Global Catalogue of Microorganisms (GCM) 10K type strain sequencing project: providing services to taxonomists for standard genome sequencing and annotation.</title>
        <authorList>
            <consortium name="The Broad Institute Genomics Platform"/>
            <consortium name="The Broad Institute Genome Sequencing Center for Infectious Disease"/>
            <person name="Wu L."/>
            <person name="Ma J."/>
        </authorList>
    </citation>
    <scope>NUCLEOTIDE SEQUENCE [LARGE SCALE GENOMIC DNA]</scope>
    <source>
        <strain evidence="3">PCU 266</strain>
    </source>
</reference>
<feature type="region of interest" description="Disordered" evidence="1">
    <location>
        <begin position="252"/>
        <end position="315"/>
    </location>
</feature>
<proteinExistence type="predicted"/>
<accession>A0ABW0ALW6</accession>
<organism evidence="2 3">
    <name type="scientific">Streptomyces amakusaensis</name>
    <dbReference type="NCBI Taxonomy" id="67271"/>
    <lineage>
        <taxon>Bacteria</taxon>
        <taxon>Bacillati</taxon>
        <taxon>Actinomycetota</taxon>
        <taxon>Actinomycetes</taxon>
        <taxon>Kitasatosporales</taxon>
        <taxon>Streptomycetaceae</taxon>
        <taxon>Streptomyces</taxon>
    </lineage>
</organism>
<evidence type="ECO:0000313" key="2">
    <source>
        <dbReference type="EMBL" id="MFC5153017.1"/>
    </source>
</evidence>
<feature type="compositionally biased region" description="Pro residues" evidence="1">
    <location>
        <begin position="188"/>
        <end position="197"/>
    </location>
</feature>
<comment type="caution">
    <text evidence="2">The sequence shown here is derived from an EMBL/GenBank/DDBJ whole genome shotgun (WGS) entry which is preliminary data.</text>
</comment>
<dbReference type="RefSeq" id="WP_381734101.1">
    <property type="nucleotide sequence ID" value="NZ_JBHSKP010000008.1"/>
</dbReference>
<gene>
    <name evidence="2" type="ORF">ACFPRH_14865</name>
</gene>
<feature type="compositionally biased region" description="Basic and acidic residues" evidence="1">
    <location>
        <begin position="274"/>
        <end position="284"/>
    </location>
</feature>
<name>A0ABW0ALW6_9ACTN</name>
<dbReference type="EMBL" id="JBHSKP010000008">
    <property type="protein sequence ID" value="MFC5153017.1"/>
    <property type="molecule type" value="Genomic_DNA"/>
</dbReference>